<accession>A0AAV0XZ55</accession>
<protein>
    <submittedName>
        <fullName evidence="1">Uncharacterized protein</fullName>
    </submittedName>
</protein>
<dbReference type="EMBL" id="CARXXK010001037">
    <property type="protein sequence ID" value="CAI6372501.1"/>
    <property type="molecule type" value="Genomic_DNA"/>
</dbReference>
<dbReference type="Proteomes" id="UP001160148">
    <property type="component" value="Unassembled WGS sequence"/>
</dbReference>
<sequence>MANRSNFKYCRAAELFHSDTEDDTTEREKKTVTTTIEAKKFRKHKHKKKDPQEDAFVQSMNEHFKIIESFRLTVQ</sequence>
<evidence type="ECO:0000313" key="2">
    <source>
        <dbReference type="Proteomes" id="UP001160148"/>
    </source>
</evidence>
<comment type="caution">
    <text evidence="1">The sequence shown here is derived from an EMBL/GenBank/DDBJ whole genome shotgun (WGS) entry which is preliminary data.</text>
</comment>
<evidence type="ECO:0000313" key="1">
    <source>
        <dbReference type="EMBL" id="CAI6372501.1"/>
    </source>
</evidence>
<proteinExistence type="predicted"/>
<reference evidence="1 2" key="1">
    <citation type="submission" date="2023-01" db="EMBL/GenBank/DDBJ databases">
        <authorList>
            <person name="Whitehead M."/>
        </authorList>
    </citation>
    <scope>NUCLEOTIDE SEQUENCE [LARGE SCALE GENOMIC DNA]</scope>
</reference>
<keyword evidence="2" id="KW-1185">Reference proteome</keyword>
<name>A0AAV0XZ55_9HEMI</name>
<organism evidence="1 2">
    <name type="scientific">Macrosiphum euphorbiae</name>
    <name type="common">potato aphid</name>
    <dbReference type="NCBI Taxonomy" id="13131"/>
    <lineage>
        <taxon>Eukaryota</taxon>
        <taxon>Metazoa</taxon>
        <taxon>Ecdysozoa</taxon>
        <taxon>Arthropoda</taxon>
        <taxon>Hexapoda</taxon>
        <taxon>Insecta</taxon>
        <taxon>Pterygota</taxon>
        <taxon>Neoptera</taxon>
        <taxon>Paraneoptera</taxon>
        <taxon>Hemiptera</taxon>
        <taxon>Sternorrhyncha</taxon>
        <taxon>Aphidomorpha</taxon>
        <taxon>Aphidoidea</taxon>
        <taxon>Aphididae</taxon>
        <taxon>Macrosiphini</taxon>
        <taxon>Macrosiphum</taxon>
    </lineage>
</organism>
<gene>
    <name evidence="1" type="ORF">MEUPH1_LOCUS26360</name>
</gene>
<dbReference type="AlphaFoldDB" id="A0AAV0XZ55"/>